<evidence type="ECO:0008006" key="2">
    <source>
        <dbReference type="Google" id="ProtNLM"/>
    </source>
</evidence>
<proteinExistence type="predicted"/>
<evidence type="ECO:0000313" key="1">
    <source>
        <dbReference type="EMBL" id="MPN06267.1"/>
    </source>
</evidence>
<gene>
    <name evidence="1" type="ORF">SDC9_153523</name>
</gene>
<accession>A0A645EWL5</accession>
<dbReference type="EMBL" id="VSSQ01052167">
    <property type="protein sequence ID" value="MPN06267.1"/>
    <property type="molecule type" value="Genomic_DNA"/>
</dbReference>
<reference evidence="1" key="1">
    <citation type="submission" date="2019-08" db="EMBL/GenBank/DDBJ databases">
        <authorList>
            <person name="Kucharzyk K."/>
            <person name="Murdoch R.W."/>
            <person name="Higgins S."/>
            <person name="Loffler F."/>
        </authorList>
    </citation>
    <scope>NUCLEOTIDE SEQUENCE</scope>
</reference>
<organism evidence="1">
    <name type="scientific">bioreactor metagenome</name>
    <dbReference type="NCBI Taxonomy" id="1076179"/>
    <lineage>
        <taxon>unclassified sequences</taxon>
        <taxon>metagenomes</taxon>
        <taxon>ecological metagenomes</taxon>
    </lineage>
</organism>
<sequence>MLIKNPKGVALERMYPDRESQDLTNWHSAAFCNNYGTPGFKNSQYRERDDEDGGKKLFFLEEDVFSPDNDGVDDVCVLKYVLEEEGYVANILILSATGERVFSFANNELLASSGQLLWDGRNDHGKVATVGIYVIFIEIIQPTKGKRKHFKIPVVLSSR</sequence>
<dbReference type="Gene3D" id="2.60.40.4070">
    <property type="match status" value="1"/>
</dbReference>
<name>A0A645EWL5_9ZZZZ</name>
<comment type="caution">
    <text evidence="1">The sequence shown here is derived from an EMBL/GenBank/DDBJ whole genome shotgun (WGS) entry which is preliminary data.</text>
</comment>
<protein>
    <recommendedName>
        <fullName evidence="2">FlgD Ig-like domain-containing protein</fullName>
    </recommendedName>
</protein>
<dbReference type="Pfam" id="PF13585">
    <property type="entry name" value="CHU_C"/>
    <property type="match status" value="1"/>
</dbReference>
<dbReference type="AlphaFoldDB" id="A0A645EWL5"/>